<sequence>MLCYSLVNWCLFNYVMVFGTNGSFTFLFSKHLKLLHVIHSNVCLSNFFSFKLVPFILLCYSFLYYSFGTYSSCVIHLVPIYFF</sequence>
<evidence type="ECO:0000256" key="1">
    <source>
        <dbReference type="SAM" id="Phobius"/>
    </source>
</evidence>
<reference evidence="2 3" key="1">
    <citation type="submission" date="2018-06" db="EMBL/GenBank/DDBJ databases">
        <title>Comparative genomics reveals the genomic features of Rhizophagus irregularis, R. cerebriforme, R. diaphanum and Gigaspora rosea, and their symbiotic lifestyle signature.</title>
        <authorList>
            <person name="Morin E."/>
            <person name="San Clemente H."/>
            <person name="Chen E.C.H."/>
            <person name="De La Providencia I."/>
            <person name="Hainaut M."/>
            <person name="Kuo A."/>
            <person name="Kohler A."/>
            <person name="Murat C."/>
            <person name="Tang N."/>
            <person name="Roy S."/>
            <person name="Loubradou J."/>
            <person name="Henrissat B."/>
            <person name="Grigoriev I.V."/>
            <person name="Corradi N."/>
            <person name="Roux C."/>
            <person name="Martin F.M."/>
        </authorList>
    </citation>
    <scope>NUCLEOTIDE SEQUENCE [LARGE SCALE GENOMIC DNA]</scope>
    <source>
        <strain evidence="2 3">DAOM 194757</strain>
    </source>
</reference>
<gene>
    <name evidence="2" type="ORF">C2G38_2094771</name>
</gene>
<organism evidence="2 3">
    <name type="scientific">Gigaspora rosea</name>
    <dbReference type="NCBI Taxonomy" id="44941"/>
    <lineage>
        <taxon>Eukaryota</taxon>
        <taxon>Fungi</taxon>
        <taxon>Fungi incertae sedis</taxon>
        <taxon>Mucoromycota</taxon>
        <taxon>Glomeromycotina</taxon>
        <taxon>Glomeromycetes</taxon>
        <taxon>Diversisporales</taxon>
        <taxon>Gigasporaceae</taxon>
        <taxon>Gigaspora</taxon>
    </lineage>
</organism>
<name>A0A397UXD2_9GLOM</name>
<evidence type="ECO:0000313" key="3">
    <source>
        <dbReference type="Proteomes" id="UP000266673"/>
    </source>
</evidence>
<keyword evidence="1" id="KW-0812">Transmembrane</keyword>
<keyword evidence="1" id="KW-1133">Transmembrane helix</keyword>
<evidence type="ECO:0000313" key="2">
    <source>
        <dbReference type="EMBL" id="RIB14815.1"/>
    </source>
</evidence>
<proteinExistence type="predicted"/>
<dbReference type="EMBL" id="QKWP01000793">
    <property type="protein sequence ID" value="RIB14815.1"/>
    <property type="molecule type" value="Genomic_DNA"/>
</dbReference>
<keyword evidence="1" id="KW-0472">Membrane</keyword>
<dbReference type="AlphaFoldDB" id="A0A397UXD2"/>
<comment type="caution">
    <text evidence="2">The sequence shown here is derived from an EMBL/GenBank/DDBJ whole genome shotgun (WGS) entry which is preliminary data.</text>
</comment>
<dbReference type="Proteomes" id="UP000266673">
    <property type="component" value="Unassembled WGS sequence"/>
</dbReference>
<feature type="transmembrane region" description="Helical" evidence="1">
    <location>
        <begin position="6"/>
        <end position="28"/>
    </location>
</feature>
<feature type="transmembrane region" description="Helical" evidence="1">
    <location>
        <begin position="48"/>
        <end position="67"/>
    </location>
</feature>
<protein>
    <submittedName>
        <fullName evidence="2">Uncharacterized protein</fullName>
    </submittedName>
</protein>
<keyword evidence="3" id="KW-1185">Reference proteome</keyword>
<accession>A0A397UXD2</accession>